<gene>
    <name evidence="2" type="ORF">SAMN05444380_11083</name>
</gene>
<dbReference type="AlphaFoldDB" id="A0A1I2A3R2"/>
<keyword evidence="2" id="KW-0808">Transferase</keyword>
<dbReference type="SUPFAM" id="SSF55729">
    <property type="entry name" value="Acyl-CoA N-acyltransferases (Nat)"/>
    <property type="match status" value="1"/>
</dbReference>
<dbReference type="STRING" id="385682.SAMN05444380_11083"/>
<dbReference type="RefSeq" id="WP_237706112.1">
    <property type="nucleotide sequence ID" value="NZ_AFSL01000039.1"/>
</dbReference>
<dbReference type="EMBL" id="FONA01000010">
    <property type="protein sequence ID" value="SFE37523.1"/>
    <property type="molecule type" value="Genomic_DNA"/>
</dbReference>
<dbReference type="InterPro" id="IPR016181">
    <property type="entry name" value="Acyl_CoA_acyltransferase"/>
</dbReference>
<evidence type="ECO:0000313" key="3">
    <source>
        <dbReference type="Proteomes" id="UP000181976"/>
    </source>
</evidence>
<dbReference type="Gene3D" id="3.40.630.30">
    <property type="match status" value="1"/>
</dbReference>
<name>A0A1I2A3R2_9BACT</name>
<dbReference type="NCBIfam" id="TIGR03827">
    <property type="entry name" value="GNAT_ablB"/>
    <property type="match status" value="1"/>
</dbReference>
<proteinExistence type="predicted"/>
<dbReference type="InterPro" id="IPR022525">
    <property type="entry name" value="GNAT_AblB"/>
</dbReference>
<feature type="domain" description="N-acetyltransferase" evidence="1">
    <location>
        <begin position="133"/>
        <end position="289"/>
    </location>
</feature>
<protein>
    <submittedName>
        <fullName evidence="2">Beta-lysine acetyltransferase</fullName>
    </submittedName>
</protein>
<evidence type="ECO:0000259" key="1">
    <source>
        <dbReference type="PROSITE" id="PS51186"/>
    </source>
</evidence>
<dbReference type="Pfam" id="PF00583">
    <property type="entry name" value="Acetyltransf_1"/>
    <property type="match status" value="1"/>
</dbReference>
<sequence>MNAFNEEMSMDKSEKIGQSIIQHGKGSNRIYLMDFSPADFPDIIHEMDVLAEDNGYGKSFVKIPAHYSPLFLQAGYETEAVVPKFYSGQEDALFMAKYFDPLRRRLTSNELKRFQKLLLSKGNTDIHPLDASYQLKLLTKDDAHQMAELFSQVFESYPFPVFDPSFLRHEMTANTVYFGVFHNSELVAISSAECNPKYKNAEMTDFAVLTSQRGKKIASHLLRAMEQFLIEKGYLTFYTIARLNSPSMNKTFMNLNYSYAGTLVNNTQIAGQIESMNVWYKNQIRRLGC</sequence>
<keyword evidence="3" id="KW-1185">Reference proteome</keyword>
<dbReference type="Proteomes" id="UP000181976">
    <property type="component" value="Unassembled WGS sequence"/>
</dbReference>
<evidence type="ECO:0000313" key="2">
    <source>
        <dbReference type="EMBL" id="SFE37523.1"/>
    </source>
</evidence>
<dbReference type="InterPro" id="IPR000182">
    <property type="entry name" value="GNAT_dom"/>
</dbReference>
<dbReference type="GO" id="GO:0008080">
    <property type="term" value="F:N-acetyltransferase activity"/>
    <property type="evidence" value="ECO:0007669"/>
    <property type="project" value="InterPro"/>
</dbReference>
<dbReference type="InParanoid" id="A0A1I2A3R2"/>
<dbReference type="PROSITE" id="PS51186">
    <property type="entry name" value="GNAT"/>
    <property type="match status" value="1"/>
</dbReference>
<accession>A0A1I2A3R2</accession>
<reference evidence="2 3" key="1">
    <citation type="submission" date="2016-10" db="EMBL/GenBank/DDBJ databases">
        <authorList>
            <person name="de Groot N.N."/>
        </authorList>
    </citation>
    <scope>NUCLEOTIDE SEQUENCE [LARGE SCALE GENOMIC DNA]</scope>
    <source>
        <strain evidence="2 3">DSM 19012</strain>
    </source>
</reference>
<dbReference type="eggNOG" id="COG0456">
    <property type="taxonomic scope" value="Bacteria"/>
</dbReference>
<organism evidence="2 3">
    <name type="scientific">Thermophagus xiamenensis</name>
    <dbReference type="NCBI Taxonomy" id="385682"/>
    <lineage>
        <taxon>Bacteria</taxon>
        <taxon>Pseudomonadati</taxon>
        <taxon>Bacteroidota</taxon>
        <taxon>Bacteroidia</taxon>
        <taxon>Marinilabiliales</taxon>
        <taxon>Marinilabiliaceae</taxon>
        <taxon>Thermophagus</taxon>
    </lineage>
</organism>
<dbReference type="CDD" id="cd04301">
    <property type="entry name" value="NAT_SF"/>
    <property type="match status" value="1"/>
</dbReference>